<feature type="signal peptide" evidence="1">
    <location>
        <begin position="1"/>
        <end position="18"/>
    </location>
</feature>
<protein>
    <submittedName>
        <fullName evidence="3">NIM-2 protein</fullName>
    </submittedName>
</protein>
<proteinExistence type="predicted"/>
<feature type="chain" id="PRO_5036895245" evidence="1">
    <location>
        <begin position="19"/>
        <end position="197"/>
    </location>
</feature>
<keyword evidence="2" id="KW-1185">Reference proteome</keyword>
<dbReference type="InterPro" id="IPR035274">
    <property type="entry name" value="DUF5352"/>
</dbReference>
<dbReference type="Proteomes" id="UP000887566">
    <property type="component" value="Unplaced"/>
</dbReference>
<organism evidence="2 3">
    <name type="scientific">Plectus sambesii</name>
    <dbReference type="NCBI Taxonomy" id="2011161"/>
    <lineage>
        <taxon>Eukaryota</taxon>
        <taxon>Metazoa</taxon>
        <taxon>Ecdysozoa</taxon>
        <taxon>Nematoda</taxon>
        <taxon>Chromadorea</taxon>
        <taxon>Plectida</taxon>
        <taxon>Plectina</taxon>
        <taxon>Plectoidea</taxon>
        <taxon>Plectidae</taxon>
        <taxon>Plectus</taxon>
    </lineage>
</organism>
<keyword evidence="1" id="KW-0732">Signal</keyword>
<accession>A0A914UM72</accession>
<dbReference type="WBParaSite" id="PSAMB.scaffold110size77990.g1969.t1">
    <property type="protein sequence ID" value="PSAMB.scaffold110size77990.g1969.t1"/>
    <property type="gene ID" value="PSAMB.scaffold110size77990.g1969"/>
</dbReference>
<dbReference type="AlphaFoldDB" id="A0A914UM72"/>
<evidence type="ECO:0000313" key="2">
    <source>
        <dbReference type="Proteomes" id="UP000887566"/>
    </source>
</evidence>
<reference evidence="3" key="1">
    <citation type="submission" date="2022-11" db="UniProtKB">
        <authorList>
            <consortium name="WormBaseParasite"/>
        </authorList>
    </citation>
    <scope>IDENTIFICATION</scope>
</reference>
<evidence type="ECO:0000313" key="3">
    <source>
        <dbReference type="WBParaSite" id="PSAMB.scaffold110size77990.g1969.t1"/>
    </source>
</evidence>
<sequence length="197" mass="21562">MQAVAIVVLTFLALGSWANICTTPDGHWSFEVASGVIDFATGGVPLNKRYFCFDGCLNTHTALQNYKVKLINSSKDAVAKKVERTIDVSDFIKNNKRVSKIQDDDPQAIFCQDPRILNIVKSTIESSPIDNCTNIVHTVVLKLARAGWGVVCTKLGGQTGGFEVNSAFEDYAFCDYTDVRPSTGSVYNVKVAQIDRS</sequence>
<evidence type="ECO:0000256" key="1">
    <source>
        <dbReference type="SAM" id="SignalP"/>
    </source>
</evidence>
<name>A0A914UM72_9BILA</name>
<dbReference type="Pfam" id="PF17303">
    <property type="entry name" value="DUF5352"/>
    <property type="match status" value="1"/>
</dbReference>